<feature type="domain" description="FMN-binding" evidence="2">
    <location>
        <begin position="51"/>
        <end position="129"/>
    </location>
</feature>
<keyword evidence="1" id="KW-0732">Signal</keyword>
<dbReference type="SMART" id="SM00900">
    <property type="entry name" value="FMN_bind"/>
    <property type="match status" value="1"/>
</dbReference>
<name>A0A069QJC3_HOYLO</name>
<dbReference type="GO" id="GO:0016020">
    <property type="term" value="C:membrane"/>
    <property type="evidence" value="ECO:0007669"/>
    <property type="project" value="InterPro"/>
</dbReference>
<reference evidence="3 4" key="1">
    <citation type="submission" date="2013-08" db="EMBL/GenBank/DDBJ databases">
        <authorList>
            <person name="Weinstock G."/>
            <person name="Sodergren E."/>
            <person name="Wylie T."/>
            <person name="Fulton L."/>
            <person name="Fulton R."/>
            <person name="Fronick C."/>
            <person name="O'Laughlin M."/>
            <person name="Godfrey J."/>
            <person name="Miner T."/>
            <person name="Herter B."/>
            <person name="Appelbaum E."/>
            <person name="Cordes M."/>
            <person name="Lek S."/>
            <person name="Wollam A."/>
            <person name="Pepin K.H."/>
            <person name="Palsikar V.B."/>
            <person name="Mitreva M."/>
            <person name="Wilson R.K."/>
        </authorList>
    </citation>
    <scope>NUCLEOTIDE SEQUENCE [LARGE SCALE GENOMIC DNA]</scope>
    <source>
        <strain evidence="3 4">ATCC 15930</strain>
    </source>
</reference>
<dbReference type="eggNOG" id="COG3976">
    <property type="taxonomic scope" value="Bacteria"/>
</dbReference>
<dbReference type="PATRIC" id="fig|1122985.7.peg.1191"/>
<dbReference type="Proteomes" id="UP000027442">
    <property type="component" value="Unassembled WGS sequence"/>
</dbReference>
<feature type="signal peptide" evidence="1">
    <location>
        <begin position="1"/>
        <end position="24"/>
    </location>
</feature>
<gene>
    <name evidence="3" type="ORF">HMPREF1991_01150</name>
</gene>
<organism evidence="3 4">
    <name type="scientific">Hoylesella loescheii DSM 19665 = JCM 12249 = ATCC 15930</name>
    <dbReference type="NCBI Taxonomy" id="1122985"/>
    <lineage>
        <taxon>Bacteria</taxon>
        <taxon>Pseudomonadati</taxon>
        <taxon>Bacteroidota</taxon>
        <taxon>Bacteroidia</taxon>
        <taxon>Bacteroidales</taxon>
        <taxon>Prevotellaceae</taxon>
        <taxon>Hoylesella</taxon>
    </lineage>
</organism>
<dbReference type="HOGENOM" id="CLU_155230_0_0_10"/>
<dbReference type="InterPro" id="IPR007329">
    <property type="entry name" value="FMN-bd"/>
</dbReference>
<comment type="caution">
    <text evidence="3">The sequence shown here is derived from an EMBL/GenBank/DDBJ whole genome shotgun (WGS) entry which is preliminary data.</text>
</comment>
<keyword evidence="4" id="KW-1185">Reference proteome</keyword>
<proteinExistence type="predicted"/>
<feature type="chain" id="PRO_5001665399" evidence="1">
    <location>
        <begin position="25"/>
        <end position="133"/>
    </location>
</feature>
<dbReference type="GO" id="GO:0010181">
    <property type="term" value="F:FMN binding"/>
    <property type="evidence" value="ECO:0007669"/>
    <property type="project" value="InterPro"/>
</dbReference>
<protein>
    <submittedName>
        <fullName evidence="3">FMN-binding domain protein</fullName>
    </submittedName>
</protein>
<evidence type="ECO:0000313" key="4">
    <source>
        <dbReference type="Proteomes" id="UP000027442"/>
    </source>
</evidence>
<evidence type="ECO:0000313" key="3">
    <source>
        <dbReference type="EMBL" id="KDR52757.1"/>
    </source>
</evidence>
<dbReference type="AlphaFoldDB" id="A0A069QJC3"/>
<evidence type="ECO:0000259" key="2">
    <source>
        <dbReference type="SMART" id="SM00900"/>
    </source>
</evidence>
<accession>A0A069QJC3</accession>
<evidence type="ECO:0000256" key="1">
    <source>
        <dbReference type="SAM" id="SignalP"/>
    </source>
</evidence>
<dbReference type="Pfam" id="PF04205">
    <property type="entry name" value="FMN_bind"/>
    <property type="match status" value="1"/>
</dbReference>
<sequence length="133" mass="14744">MRKVTSRLLFGIAAVAFTATLTSAGRNDGVITKENGMTVINTTELTRDVKGFKGGTPVKIFIKKDKIVKVEALPNRETPKFFEMVKPMLKYWEGKKVSKAIKNEPDAVTGATYSSDAIMKNVQIGLEYYNAHK</sequence>
<dbReference type="EMBL" id="JNGW01000045">
    <property type="protein sequence ID" value="KDR52757.1"/>
    <property type="molecule type" value="Genomic_DNA"/>
</dbReference>
<dbReference type="RefSeq" id="WP_018967017.1">
    <property type="nucleotide sequence ID" value="NZ_KB899212.1"/>
</dbReference>